<dbReference type="CDD" id="cd02440">
    <property type="entry name" value="AdoMet_MTases"/>
    <property type="match status" value="1"/>
</dbReference>
<reference evidence="3 4" key="1">
    <citation type="submission" date="2017-08" db="EMBL/GenBank/DDBJ databases">
        <title>Infants hospitalized years apart are colonized by the same room-sourced microbial strains.</title>
        <authorList>
            <person name="Brooks B."/>
            <person name="Olm M.R."/>
            <person name="Firek B.A."/>
            <person name="Baker R."/>
            <person name="Thomas B.C."/>
            <person name="Morowitz M.J."/>
            <person name="Banfield J.F."/>
        </authorList>
    </citation>
    <scope>NUCLEOTIDE SEQUENCE [LARGE SCALE GENOMIC DNA]</scope>
    <source>
        <strain evidence="3">S2_005_002_R2_33</strain>
    </source>
</reference>
<dbReference type="InterPro" id="IPR029063">
    <property type="entry name" value="SAM-dependent_MTases_sf"/>
</dbReference>
<dbReference type="InterPro" id="IPR013216">
    <property type="entry name" value="Methyltransf_11"/>
</dbReference>
<organism evidence="3 4">
    <name type="scientific">Novosphingobium pentaromativorans</name>
    <dbReference type="NCBI Taxonomy" id="205844"/>
    <lineage>
        <taxon>Bacteria</taxon>
        <taxon>Pseudomonadati</taxon>
        <taxon>Pseudomonadota</taxon>
        <taxon>Alphaproteobacteria</taxon>
        <taxon>Sphingomonadales</taxon>
        <taxon>Sphingomonadaceae</taxon>
        <taxon>Novosphingobium</taxon>
    </lineage>
</organism>
<keyword evidence="3" id="KW-0489">Methyltransferase</keyword>
<dbReference type="Gene3D" id="3.40.50.150">
    <property type="entry name" value="Vaccinia Virus protein VP39"/>
    <property type="match status" value="1"/>
</dbReference>
<gene>
    <name evidence="3" type="ORF">DI555_01170</name>
</gene>
<proteinExistence type="predicted"/>
<dbReference type="GO" id="GO:0008757">
    <property type="term" value="F:S-adenosylmethionine-dependent methyltransferase activity"/>
    <property type="evidence" value="ECO:0007669"/>
    <property type="project" value="InterPro"/>
</dbReference>
<name>A0A2W5NVC6_9SPHN</name>
<dbReference type="EMBL" id="QFPX01000001">
    <property type="protein sequence ID" value="PZQ57571.1"/>
    <property type="molecule type" value="Genomic_DNA"/>
</dbReference>
<dbReference type="GO" id="GO:0032259">
    <property type="term" value="P:methylation"/>
    <property type="evidence" value="ECO:0007669"/>
    <property type="project" value="UniProtKB-KW"/>
</dbReference>
<evidence type="ECO:0000313" key="4">
    <source>
        <dbReference type="Proteomes" id="UP000249082"/>
    </source>
</evidence>
<comment type="caution">
    <text evidence="3">The sequence shown here is derived from an EMBL/GenBank/DDBJ whole genome shotgun (WGS) entry which is preliminary data.</text>
</comment>
<dbReference type="SUPFAM" id="SSF53335">
    <property type="entry name" value="S-adenosyl-L-methionine-dependent methyltransferases"/>
    <property type="match status" value="1"/>
</dbReference>
<dbReference type="AlphaFoldDB" id="A0A2W5NVC6"/>
<accession>A0A2W5NVC6</accession>
<feature type="domain" description="Methyltransferase type 11" evidence="2">
    <location>
        <begin position="58"/>
        <end position="150"/>
    </location>
</feature>
<keyword evidence="3" id="KW-0808">Transferase</keyword>
<feature type="region of interest" description="Disordered" evidence="1">
    <location>
        <begin position="1"/>
        <end position="22"/>
    </location>
</feature>
<evidence type="ECO:0000313" key="3">
    <source>
        <dbReference type="EMBL" id="PZQ57571.1"/>
    </source>
</evidence>
<evidence type="ECO:0000259" key="2">
    <source>
        <dbReference type="Pfam" id="PF08241"/>
    </source>
</evidence>
<feature type="compositionally biased region" description="Basic and acidic residues" evidence="1">
    <location>
        <begin position="1"/>
        <end position="12"/>
    </location>
</feature>
<protein>
    <submittedName>
        <fullName evidence="3">SAM-dependent methyltransferase</fullName>
    </submittedName>
</protein>
<dbReference type="PANTHER" id="PTHR43591:SF24">
    <property type="entry name" value="2-METHOXY-6-POLYPRENYL-1,4-BENZOQUINOL METHYLASE, MITOCHONDRIAL"/>
    <property type="match status" value="1"/>
</dbReference>
<dbReference type="PANTHER" id="PTHR43591">
    <property type="entry name" value="METHYLTRANSFERASE"/>
    <property type="match status" value="1"/>
</dbReference>
<evidence type="ECO:0000256" key="1">
    <source>
        <dbReference type="SAM" id="MobiDB-lite"/>
    </source>
</evidence>
<sequence>MTEDKTPDDKTQPSRHALADEQFGSTAAAYVTSMVHASGADLDHIAERAREAKPRHALDLGTGGGHAAYAAAPRATRVTACDLSPRMLDVVAAEAARRGIANIAVEAAPAEALPFANGSFDFLTCRFSTHHWRAAEVGLREARRVLAAGSPALFIDVIAPADPAADTHLQAVELLRDLSHVRDYSARQWLAMLGSAGFSVTRMTTARLRMDFAEWTGRMRTSPDRAAAIRALQSAASSDVAAHFEIEPDGSFTIDTVLIEAI</sequence>
<dbReference type="Proteomes" id="UP000249082">
    <property type="component" value="Unassembled WGS sequence"/>
</dbReference>
<dbReference type="Pfam" id="PF08241">
    <property type="entry name" value="Methyltransf_11"/>
    <property type="match status" value="1"/>
</dbReference>